<feature type="repeat" description="Solcar" evidence="6">
    <location>
        <begin position="64"/>
        <end position="150"/>
    </location>
</feature>
<sequence length="233" mass="25766">MVGYDPKADDRKISNLEVAVAGSVSGLVTRVLISPLDVIKIRFQFLSFEVLTELVHRASVRDARDFSVHFLCGGLSACVATLAVHPVDVLRTRFAAQGEPRVYKTLRDAVVTMYRSEGPLVFYKGLNPTLIAIFPYAGFQFSIYSSLKCAYEWALPAEGKKNGETTLPGKGIWVRSYKGLLDCAGQVLREEGAQGCFKGLSPSLLKAALSTGLVFFWYELFCNLFHHMRKADS</sequence>
<proteinExistence type="inferred from homology"/>
<dbReference type="EMBL" id="MKHE01000005">
    <property type="protein sequence ID" value="OWK13893.1"/>
    <property type="molecule type" value="Genomic_DNA"/>
</dbReference>
<evidence type="ECO:0000313" key="8">
    <source>
        <dbReference type="EMBL" id="OWK13893.1"/>
    </source>
</evidence>
<dbReference type="InterPro" id="IPR018108">
    <property type="entry name" value="MCP_transmembrane"/>
</dbReference>
<evidence type="ECO:0000256" key="4">
    <source>
        <dbReference type="ARBA" id="ARBA00022737"/>
    </source>
</evidence>
<feature type="repeat" description="Solcar" evidence="6">
    <location>
        <begin position="151"/>
        <end position="224"/>
    </location>
</feature>
<dbReference type="OrthoDB" id="18574at2759"/>
<evidence type="ECO:0000256" key="2">
    <source>
        <dbReference type="ARBA" id="ARBA00006375"/>
    </source>
</evidence>
<evidence type="ECO:0000256" key="5">
    <source>
        <dbReference type="ARBA" id="ARBA00023136"/>
    </source>
</evidence>
<dbReference type="AlphaFoldDB" id="A0A212D6P5"/>
<comment type="subcellular location">
    <subcellularLocation>
        <location evidence="1">Membrane</location>
        <topology evidence="1">Multi-pass membrane protein</topology>
    </subcellularLocation>
</comment>
<gene>
    <name evidence="8" type="ORF">Celaphus_00001638</name>
</gene>
<evidence type="ECO:0000256" key="1">
    <source>
        <dbReference type="ARBA" id="ARBA00004141"/>
    </source>
</evidence>
<evidence type="ECO:0000313" key="9">
    <source>
        <dbReference type="Proteomes" id="UP000242450"/>
    </source>
</evidence>
<keyword evidence="9" id="KW-1185">Reference proteome</keyword>
<accession>A0A212D6P5</accession>
<dbReference type="InterPro" id="IPR023395">
    <property type="entry name" value="MCP_dom_sf"/>
</dbReference>
<protein>
    <submittedName>
        <fullName evidence="8">SLC25A19</fullName>
    </submittedName>
</protein>
<keyword evidence="3 6" id="KW-0812">Transmembrane</keyword>
<keyword evidence="7" id="KW-0813">Transport</keyword>
<dbReference type="Pfam" id="PF00153">
    <property type="entry name" value="Mito_carr"/>
    <property type="match status" value="3"/>
</dbReference>
<evidence type="ECO:0000256" key="7">
    <source>
        <dbReference type="RuleBase" id="RU000488"/>
    </source>
</evidence>
<organism evidence="8 9">
    <name type="scientific">Cervus elaphus hippelaphus</name>
    <name type="common">European red deer</name>
    <dbReference type="NCBI Taxonomy" id="46360"/>
    <lineage>
        <taxon>Eukaryota</taxon>
        <taxon>Metazoa</taxon>
        <taxon>Chordata</taxon>
        <taxon>Craniata</taxon>
        <taxon>Vertebrata</taxon>
        <taxon>Euteleostomi</taxon>
        <taxon>Mammalia</taxon>
        <taxon>Eutheria</taxon>
        <taxon>Laurasiatheria</taxon>
        <taxon>Artiodactyla</taxon>
        <taxon>Ruminantia</taxon>
        <taxon>Pecora</taxon>
        <taxon>Cervidae</taxon>
        <taxon>Cervinae</taxon>
        <taxon>Cervus</taxon>
    </lineage>
</organism>
<dbReference type="PROSITE" id="PS50920">
    <property type="entry name" value="SOLCAR"/>
    <property type="match status" value="2"/>
</dbReference>
<dbReference type="Gene3D" id="1.50.40.10">
    <property type="entry name" value="Mitochondrial carrier domain"/>
    <property type="match status" value="1"/>
</dbReference>
<comment type="similarity">
    <text evidence="2 7">Belongs to the mitochondrial carrier (TC 2.A.29) family.</text>
</comment>
<keyword evidence="4" id="KW-0677">Repeat</keyword>
<comment type="caution">
    <text evidence="8">The sequence shown here is derived from an EMBL/GenBank/DDBJ whole genome shotgun (WGS) entry which is preliminary data.</text>
</comment>
<evidence type="ECO:0000256" key="3">
    <source>
        <dbReference type="ARBA" id="ARBA00022692"/>
    </source>
</evidence>
<dbReference type="SUPFAM" id="SSF103506">
    <property type="entry name" value="Mitochondrial carrier"/>
    <property type="match status" value="1"/>
</dbReference>
<name>A0A212D6P5_CEREH</name>
<dbReference type="GO" id="GO:0016020">
    <property type="term" value="C:membrane"/>
    <property type="evidence" value="ECO:0007669"/>
    <property type="project" value="UniProtKB-SubCell"/>
</dbReference>
<reference evidence="8 9" key="1">
    <citation type="journal article" date="2018" name="Mol. Genet. Genomics">
        <title>The red deer Cervus elaphus genome CerEla1.0: sequencing, annotating, genes, and chromosomes.</title>
        <authorList>
            <person name="Bana N.A."/>
            <person name="Nyiri A."/>
            <person name="Nagy J."/>
            <person name="Frank K."/>
            <person name="Nagy T."/>
            <person name="Steger V."/>
            <person name="Schiller M."/>
            <person name="Lakatos P."/>
            <person name="Sugar L."/>
            <person name="Horn P."/>
            <person name="Barta E."/>
            <person name="Orosz L."/>
        </authorList>
    </citation>
    <scope>NUCLEOTIDE SEQUENCE [LARGE SCALE GENOMIC DNA]</scope>
    <source>
        <strain evidence="8">Hungarian</strain>
    </source>
</reference>
<keyword evidence="5 6" id="KW-0472">Membrane</keyword>
<evidence type="ECO:0000256" key="6">
    <source>
        <dbReference type="PROSITE-ProRule" id="PRU00282"/>
    </source>
</evidence>
<dbReference type="PANTHER" id="PTHR24089">
    <property type="entry name" value="SOLUTE CARRIER FAMILY 25"/>
    <property type="match status" value="1"/>
</dbReference>
<dbReference type="Proteomes" id="UP000242450">
    <property type="component" value="Chromosome 5"/>
</dbReference>